<gene>
    <name evidence="2" type="ORF">HKD21_08505</name>
</gene>
<protein>
    <submittedName>
        <fullName evidence="2">Uncharacterized protein</fullName>
    </submittedName>
</protein>
<organism evidence="2 3">
    <name type="scientific">Gluconobacter cerevisiae</name>
    <dbReference type="NCBI Taxonomy" id="1379734"/>
    <lineage>
        <taxon>Bacteria</taxon>
        <taxon>Pseudomonadati</taxon>
        <taxon>Pseudomonadota</taxon>
        <taxon>Alphaproteobacteria</taxon>
        <taxon>Acetobacterales</taxon>
        <taxon>Acetobacteraceae</taxon>
        <taxon>Gluconobacter</taxon>
    </lineage>
</organism>
<comment type="caution">
    <text evidence="2">The sequence shown here is derived from an EMBL/GenBank/DDBJ whole genome shotgun (WGS) entry which is preliminary data.</text>
</comment>
<keyword evidence="1" id="KW-0732">Signal</keyword>
<evidence type="ECO:0000256" key="1">
    <source>
        <dbReference type="SAM" id="SignalP"/>
    </source>
</evidence>
<evidence type="ECO:0000313" key="3">
    <source>
        <dbReference type="Proteomes" id="UP000630952"/>
    </source>
</evidence>
<feature type="signal peptide" evidence="1">
    <location>
        <begin position="1"/>
        <end position="22"/>
    </location>
</feature>
<reference evidence="2 3" key="2">
    <citation type="submission" date="2020-11" db="EMBL/GenBank/DDBJ databases">
        <title>Description of novel Gluconobacter species.</title>
        <authorList>
            <person name="Cleenwerck I."/>
            <person name="Cnockaert M."/>
            <person name="Borremans W."/>
            <person name="Wieme A.D."/>
            <person name="De Vuyst L."/>
            <person name="Vandamme P."/>
        </authorList>
    </citation>
    <scope>NUCLEOTIDE SEQUENCE [LARGE SCALE GENOMIC DNA]</scope>
    <source>
        <strain evidence="2 3">LMG 27748</strain>
    </source>
</reference>
<feature type="chain" id="PRO_5045243806" evidence="1">
    <location>
        <begin position="23"/>
        <end position="123"/>
    </location>
</feature>
<name>A0ABR9YEE8_9PROT</name>
<dbReference type="Proteomes" id="UP000630952">
    <property type="component" value="Unassembled WGS sequence"/>
</dbReference>
<accession>A0ABR9YEE8</accession>
<dbReference type="EMBL" id="JABCQO010000006">
    <property type="protein sequence ID" value="MBF0876888.1"/>
    <property type="molecule type" value="Genomic_DNA"/>
</dbReference>
<dbReference type="RefSeq" id="WP_194255276.1">
    <property type="nucleotide sequence ID" value="NZ_JABCQO010000006.1"/>
</dbReference>
<proteinExistence type="predicted"/>
<reference evidence="3" key="1">
    <citation type="submission" date="2020-04" db="EMBL/GenBank/DDBJ databases">
        <title>Description of novel Gluconacetobacter.</title>
        <authorList>
            <person name="Sombolestani A."/>
        </authorList>
    </citation>
    <scope>NUCLEOTIDE SEQUENCE [LARGE SCALE GENOMIC DNA]</scope>
    <source>
        <strain evidence="3">LMG 27748</strain>
    </source>
</reference>
<sequence length="123" mass="13590">MLTNSRLLAMLIAATVIMPAAAQDETADLSSRKMVLWCTVIDGGSKRLFASDPLPTSELNHMALWNANSRFITIVNSRYNLTIRNNDHACSVYRDMTHATKARDALVSLAQQRGNRIVNIGSN</sequence>
<evidence type="ECO:0000313" key="2">
    <source>
        <dbReference type="EMBL" id="MBF0876888.1"/>
    </source>
</evidence>
<keyword evidence="3" id="KW-1185">Reference proteome</keyword>